<evidence type="ECO:0000313" key="2">
    <source>
        <dbReference type="EMBL" id="GLS91283.1"/>
    </source>
</evidence>
<reference evidence="3" key="1">
    <citation type="journal article" date="2019" name="Int. J. Syst. Evol. Microbiol.">
        <title>The Global Catalogue of Microorganisms (GCM) 10K type strain sequencing project: providing services to taxonomists for standard genome sequencing and annotation.</title>
        <authorList>
            <consortium name="The Broad Institute Genomics Platform"/>
            <consortium name="The Broad Institute Genome Sequencing Center for Infectious Disease"/>
            <person name="Wu L."/>
            <person name="Ma J."/>
        </authorList>
    </citation>
    <scope>NUCLEOTIDE SEQUENCE [LARGE SCALE GENOMIC DNA]</scope>
    <source>
        <strain evidence="3">NBRC 103166</strain>
    </source>
</reference>
<organism evidence="2 3">
    <name type="scientific">Psychromonas marina</name>
    <dbReference type="NCBI Taxonomy" id="88364"/>
    <lineage>
        <taxon>Bacteria</taxon>
        <taxon>Pseudomonadati</taxon>
        <taxon>Pseudomonadota</taxon>
        <taxon>Gammaproteobacteria</taxon>
        <taxon>Alteromonadales</taxon>
        <taxon>Psychromonadaceae</taxon>
        <taxon>Psychromonas</taxon>
    </lineage>
</organism>
<comment type="caution">
    <text evidence="2">The sequence shown here is derived from an EMBL/GenBank/DDBJ whole genome shotgun (WGS) entry which is preliminary data.</text>
</comment>
<gene>
    <name evidence="2" type="primary">sypJ</name>
    <name evidence="2" type="ORF">GCM10007916_23520</name>
</gene>
<dbReference type="RefSeq" id="WP_284204407.1">
    <property type="nucleotide sequence ID" value="NZ_BSPQ01000013.1"/>
</dbReference>
<dbReference type="Proteomes" id="UP001157353">
    <property type="component" value="Unassembled WGS sequence"/>
</dbReference>
<dbReference type="PANTHER" id="PTHR45947:SF3">
    <property type="entry name" value="SULFOQUINOVOSYL TRANSFERASE SQD2"/>
    <property type="match status" value="1"/>
</dbReference>
<dbReference type="Pfam" id="PF00534">
    <property type="entry name" value="Glycos_transf_1"/>
    <property type="match status" value="1"/>
</dbReference>
<keyword evidence="3" id="KW-1185">Reference proteome</keyword>
<dbReference type="CDD" id="cd03801">
    <property type="entry name" value="GT4_PimA-like"/>
    <property type="match status" value="1"/>
</dbReference>
<dbReference type="GO" id="GO:0016740">
    <property type="term" value="F:transferase activity"/>
    <property type="evidence" value="ECO:0007669"/>
    <property type="project" value="UniProtKB-KW"/>
</dbReference>
<dbReference type="SUPFAM" id="SSF53756">
    <property type="entry name" value="UDP-Glycosyltransferase/glycogen phosphorylase"/>
    <property type="match status" value="1"/>
</dbReference>
<sequence>MKDKQHIIVVDPTAFAGGSKVATESILGLLGKQQRITVLTADSSSWKSDSIQRVKLYEPAWLALQEQGIGYFIRHAFIALQLLLIRLRLGPFDTAVGASGPGVDLALYLLRPVMKFKIIQLIHGPVAKSRTIARCLNAAHQVHYLQSSALSLKNALSTLAGNQVTLPANFLLLKNGLTDAQWPTTCQTHTPVIFWAASLLKWKGLETLIAALQSMTEHPRTHICYIKPKGVQLPVSDAPILMEMVNWHDNPDNIDQLRANSNIFVSTSKNEPFGLSILEAMAAGHCVVIPEDGAYWDLQLEHNINCVKYAADDPQDLSEKLLMLSNDLTLINSLGAQGRVVAQDYRAEKQYQQIVTCLSSHDIQKQIKNSATRSVT</sequence>
<evidence type="ECO:0000313" key="3">
    <source>
        <dbReference type="Proteomes" id="UP001157353"/>
    </source>
</evidence>
<feature type="domain" description="Glycosyl transferase family 1" evidence="1">
    <location>
        <begin position="189"/>
        <end position="336"/>
    </location>
</feature>
<dbReference type="InterPro" id="IPR050194">
    <property type="entry name" value="Glycosyltransferase_grp1"/>
</dbReference>
<dbReference type="EMBL" id="BSPQ01000013">
    <property type="protein sequence ID" value="GLS91283.1"/>
    <property type="molecule type" value="Genomic_DNA"/>
</dbReference>
<proteinExistence type="predicted"/>
<keyword evidence="2" id="KW-0808">Transferase</keyword>
<dbReference type="PANTHER" id="PTHR45947">
    <property type="entry name" value="SULFOQUINOVOSYL TRANSFERASE SQD2"/>
    <property type="match status" value="1"/>
</dbReference>
<dbReference type="InterPro" id="IPR001296">
    <property type="entry name" value="Glyco_trans_1"/>
</dbReference>
<dbReference type="Gene3D" id="3.40.50.2000">
    <property type="entry name" value="Glycogen Phosphorylase B"/>
    <property type="match status" value="1"/>
</dbReference>
<protein>
    <submittedName>
        <fullName evidence="2">Glycosyl transferase</fullName>
    </submittedName>
</protein>
<name>A0ABQ6E251_9GAMM</name>
<evidence type="ECO:0000259" key="1">
    <source>
        <dbReference type="Pfam" id="PF00534"/>
    </source>
</evidence>
<accession>A0ABQ6E251</accession>